<evidence type="ECO:0000256" key="2">
    <source>
        <dbReference type="ARBA" id="ARBA00022692"/>
    </source>
</evidence>
<keyword evidence="2" id="KW-0812">Transmembrane</keyword>
<evidence type="ECO:0008006" key="8">
    <source>
        <dbReference type="Google" id="ProtNLM"/>
    </source>
</evidence>
<reference evidence="6 7" key="1">
    <citation type="submission" date="2018-05" db="EMBL/GenBank/DDBJ databases">
        <title>Genomic Encyclopedia of Type Strains, Phase IV (KMG-IV): sequencing the most valuable type-strain genomes for metagenomic binning, comparative biology and taxonomic classification.</title>
        <authorList>
            <person name="Goeker M."/>
        </authorList>
    </citation>
    <scope>NUCLEOTIDE SEQUENCE [LARGE SCALE GENOMIC DNA]</scope>
    <source>
        <strain evidence="6 7">DSM 566</strain>
    </source>
</reference>
<organism evidence="6 7">
    <name type="scientific">Sphaerotilus hippei</name>
    <dbReference type="NCBI Taxonomy" id="744406"/>
    <lineage>
        <taxon>Bacteria</taxon>
        <taxon>Pseudomonadati</taxon>
        <taxon>Pseudomonadota</taxon>
        <taxon>Betaproteobacteria</taxon>
        <taxon>Burkholderiales</taxon>
        <taxon>Sphaerotilaceae</taxon>
        <taxon>Sphaerotilus</taxon>
    </lineage>
</organism>
<comment type="subcellular location">
    <subcellularLocation>
        <location evidence="1">Membrane</location>
        <topology evidence="1">Single-pass membrane protein</topology>
    </subcellularLocation>
</comment>
<sequence>MKWDGQRESDQIEDRRGGGSHDGGGRRTGLPLGGGKVGLGTVAVALIAGWIFGINPLTLLGLLGGGGESGYSAPATTPSPGAVRAPVARDEATRFVSTVLASTEDVWSGQFSQSGGSYRKPVLVLFRGSTRTACGQGEAAMGPFYCPGDQKVYLDLDFFDVMRQRLGAPGDFAQAYVIAHEVGHHVQQLAGISDKVESARRRAGEAQANALSVRLELQADCFAGIWAHDSQQARQWLDQGDVEEALNAASKIGDDTLQSQSGGPIVPENFTHGSSAQRVRWFRRGMEGGRVADCNTFEARSL</sequence>
<evidence type="ECO:0000256" key="1">
    <source>
        <dbReference type="ARBA" id="ARBA00004167"/>
    </source>
</evidence>
<dbReference type="PANTHER" id="PTHR30168:SF0">
    <property type="entry name" value="INNER MEMBRANE PROTEIN"/>
    <property type="match status" value="1"/>
</dbReference>
<dbReference type="Proteomes" id="UP000247811">
    <property type="component" value="Unassembled WGS sequence"/>
</dbReference>
<evidence type="ECO:0000313" key="7">
    <source>
        <dbReference type="Proteomes" id="UP000247811"/>
    </source>
</evidence>
<gene>
    <name evidence="6" type="ORF">C7444_108173</name>
</gene>
<dbReference type="RefSeq" id="WP_110400850.1">
    <property type="nucleotide sequence ID" value="NZ_QJJS01000008.1"/>
</dbReference>
<dbReference type="InterPro" id="IPR007343">
    <property type="entry name" value="Uncharacterised_pept_Zn_put"/>
</dbReference>
<dbReference type="OrthoDB" id="9774900at2"/>
<keyword evidence="3" id="KW-1133">Transmembrane helix</keyword>
<dbReference type="AlphaFoldDB" id="A0A318GZU7"/>
<feature type="region of interest" description="Disordered" evidence="5">
    <location>
        <begin position="1"/>
        <end position="32"/>
    </location>
</feature>
<dbReference type="EMBL" id="QJJS01000008">
    <property type="protein sequence ID" value="PXW95913.1"/>
    <property type="molecule type" value="Genomic_DNA"/>
</dbReference>
<name>A0A318GZU7_9BURK</name>
<evidence type="ECO:0000256" key="5">
    <source>
        <dbReference type="SAM" id="MobiDB-lite"/>
    </source>
</evidence>
<proteinExistence type="predicted"/>
<dbReference type="PANTHER" id="PTHR30168">
    <property type="entry name" value="PUTATIVE MEMBRANE PROTEIN YPFJ"/>
    <property type="match status" value="1"/>
</dbReference>
<dbReference type="GO" id="GO:0016020">
    <property type="term" value="C:membrane"/>
    <property type="evidence" value="ECO:0007669"/>
    <property type="project" value="UniProtKB-SubCell"/>
</dbReference>
<evidence type="ECO:0000313" key="6">
    <source>
        <dbReference type="EMBL" id="PXW95913.1"/>
    </source>
</evidence>
<evidence type="ECO:0000256" key="3">
    <source>
        <dbReference type="ARBA" id="ARBA00022989"/>
    </source>
</evidence>
<accession>A0A318GZU7</accession>
<comment type="caution">
    <text evidence="6">The sequence shown here is derived from an EMBL/GenBank/DDBJ whole genome shotgun (WGS) entry which is preliminary data.</text>
</comment>
<keyword evidence="4" id="KW-0472">Membrane</keyword>
<feature type="compositionally biased region" description="Basic and acidic residues" evidence="5">
    <location>
        <begin position="1"/>
        <end position="25"/>
    </location>
</feature>
<evidence type="ECO:0000256" key="4">
    <source>
        <dbReference type="ARBA" id="ARBA00023136"/>
    </source>
</evidence>
<dbReference type="Pfam" id="PF04228">
    <property type="entry name" value="Zn_peptidase"/>
    <property type="match status" value="1"/>
</dbReference>
<keyword evidence="7" id="KW-1185">Reference proteome</keyword>
<protein>
    <recommendedName>
        <fullName evidence="8">Metalloprotease</fullName>
    </recommendedName>
</protein>